<organism evidence="4 5">
    <name type="scientific">Allobacillus saliphilus</name>
    <dbReference type="NCBI Taxonomy" id="2912308"/>
    <lineage>
        <taxon>Bacteria</taxon>
        <taxon>Bacillati</taxon>
        <taxon>Bacillota</taxon>
        <taxon>Bacilli</taxon>
        <taxon>Bacillales</taxon>
        <taxon>Bacillaceae</taxon>
        <taxon>Allobacillus</taxon>
    </lineage>
</organism>
<dbReference type="Proteomes" id="UP000675431">
    <property type="component" value="Unassembled WGS sequence"/>
</dbReference>
<protein>
    <submittedName>
        <fullName evidence="4">Cysteine hydrolase</fullName>
    </submittedName>
</protein>
<dbReference type="Pfam" id="PF00857">
    <property type="entry name" value="Isochorismatase"/>
    <property type="match status" value="1"/>
</dbReference>
<evidence type="ECO:0000313" key="4">
    <source>
        <dbReference type="EMBL" id="MBR7553673.1"/>
    </source>
</evidence>
<dbReference type="InterPro" id="IPR000868">
    <property type="entry name" value="Isochorismatase-like_dom"/>
</dbReference>
<reference evidence="4 5" key="1">
    <citation type="submission" date="2021-04" db="EMBL/GenBank/DDBJ databases">
        <title>Allobacillus sp. nov. SKP8-2 isolated from shrimp paste.</title>
        <authorList>
            <person name="Tanasupawat S."/>
            <person name="Yiamsombat S."/>
            <person name="Kanchanasin P."/>
            <person name="Kuncharoen N."/>
        </authorList>
    </citation>
    <scope>NUCLEOTIDE SEQUENCE [LARGE SCALE GENOMIC DNA]</scope>
    <source>
        <strain evidence="4 5">SKP8-2</strain>
    </source>
</reference>
<dbReference type="Gene3D" id="3.40.50.850">
    <property type="entry name" value="Isochorismatase-like"/>
    <property type="match status" value="1"/>
</dbReference>
<dbReference type="GO" id="GO:0016787">
    <property type="term" value="F:hydrolase activity"/>
    <property type="evidence" value="ECO:0007669"/>
    <property type="project" value="UniProtKB-KW"/>
</dbReference>
<evidence type="ECO:0000256" key="2">
    <source>
        <dbReference type="ARBA" id="ARBA00022801"/>
    </source>
</evidence>
<sequence length="188" mass="21324">MKDNTALILIDMINKMDFEGGEDLLENTKPIVDSIINLKRQAKESGLPVIYVNDNFGLWQESVENVIEVCRNERGQEVVEQVLPEKDDFFIIKPKHSGFYSTQLDILLSHLGVKNLILTGVAGDICVLFTADDAYMREYNLWVPSDCTASETDEDNDNALRLMKRSMFANIQPTSETSIENAFQQTKQ</sequence>
<dbReference type="AlphaFoldDB" id="A0A941HSR4"/>
<comment type="similarity">
    <text evidence="1">Belongs to the isochorismatase family.</text>
</comment>
<dbReference type="CDD" id="cd00431">
    <property type="entry name" value="cysteine_hydrolases"/>
    <property type="match status" value="1"/>
</dbReference>
<evidence type="ECO:0000256" key="1">
    <source>
        <dbReference type="ARBA" id="ARBA00006336"/>
    </source>
</evidence>
<dbReference type="RefSeq" id="WP_212369148.1">
    <property type="nucleotide sequence ID" value="NZ_JAGSIE010000015.1"/>
</dbReference>
<keyword evidence="2 4" id="KW-0378">Hydrolase</keyword>
<name>A0A941HSR4_9BACI</name>
<dbReference type="EMBL" id="JAGSIE010000015">
    <property type="protein sequence ID" value="MBR7553673.1"/>
    <property type="molecule type" value="Genomic_DNA"/>
</dbReference>
<dbReference type="InterPro" id="IPR036380">
    <property type="entry name" value="Isochorismatase-like_sf"/>
</dbReference>
<keyword evidence="5" id="KW-1185">Reference proteome</keyword>
<proteinExistence type="inferred from homology"/>
<dbReference type="SUPFAM" id="SSF52499">
    <property type="entry name" value="Isochorismatase-like hydrolases"/>
    <property type="match status" value="1"/>
</dbReference>
<accession>A0A941HSR4</accession>
<feature type="domain" description="Isochorismatase-like" evidence="3">
    <location>
        <begin position="5"/>
        <end position="172"/>
    </location>
</feature>
<dbReference type="InterPro" id="IPR050272">
    <property type="entry name" value="Isochorismatase-like_hydrls"/>
</dbReference>
<evidence type="ECO:0000259" key="3">
    <source>
        <dbReference type="Pfam" id="PF00857"/>
    </source>
</evidence>
<dbReference type="PANTHER" id="PTHR43540:SF6">
    <property type="entry name" value="ISOCHORISMATASE-LIKE DOMAIN-CONTAINING PROTEIN"/>
    <property type="match status" value="1"/>
</dbReference>
<evidence type="ECO:0000313" key="5">
    <source>
        <dbReference type="Proteomes" id="UP000675431"/>
    </source>
</evidence>
<comment type="caution">
    <text evidence="4">The sequence shown here is derived from an EMBL/GenBank/DDBJ whole genome shotgun (WGS) entry which is preliminary data.</text>
</comment>
<dbReference type="PANTHER" id="PTHR43540">
    <property type="entry name" value="PEROXYUREIDOACRYLATE/UREIDOACRYLATE AMIDOHYDROLASE-RELATED"/>
    <property type="match status" value="1"/>
</dbReference>
<gene>
    <name evidence="4" type="ORF">KC820_05830</name>
</gene>